<proteinExistence type="predicted"/>
<feature type="transmembrane region" description="Helical" evidence="1">
    <location>
        <begin position="482"/>
        <end position="505"/>
    </location>
</feature>
<feature type="transmembrane region" description="Helical" evidence="1">
    <location>
        <begin position="317"/>
        <end position="339"/>
    </location>
</feature>
<accession>A0A291RSP3</accession>
<dbReference type="AlphaFoldDB" id="A0A291RSP3"/>
<feature type="transmembrane region" description="Helical" evidence="1">
    <location>
        <begin position="210"/>
        <end position="226"/>
    </location>
</feature>
<name>A0A291RSP3_9NOCA</name>
<feature type="transmembrane region" description="Helical" evidence="1">
    <location>
        <begin position="177"/>
        <end position="198"/>
    </location>
</feature>
<feature type="transmembrane region" description="Helical" evidence="1">
    <location>
        <begin position="142"/>
        <end position="165"/>
    </location>
</feature>
<feature type="transmembrane region" description="Helical" evidence="1">
    <location>
        <begin position="415"/>
        <end position="439"/>
    </location>
</feature>
<keyword evidence="1" id="KW-1133">Transmembrane helix</keyword>
<keyword evidence="1" id="KW-0472">Membrane</keyword>
<evidence type="ECO:0000313" key="2">
    <source>
        <dbReference type="EMBL" id="ATL70347.1"/>
    </source>
</evidence>
<protein>
    <submittedName>
        <fullName evidence="2">ABC transporter permease</fullName>
    </submittedName>
</protein>
<dbReference type="RefSeq" id="WP_098697326.1">
    <property type="nucleotide sequence ID" value="NZ_CP023778.1"/>
</dbReference>
<gene>
    <name evidence="2" type="ORF">CRH09_33375</name>
</gene>
<feature type="transmembrane region" description="Helical" evidence="1">
    <location>
        <begin position="100"/>
        <end position="121"/>
    </location>
</feature>
<feature type="transmembrane region" description="Helical" evidence="1">
    <location>
        <begin position="39"/>
        <end position="57"/>
    </location>
</feature>
<organism evidence="2 3">
    <name type="scientific">Nocardia terpenica</name>
    <dbReference type="NCBI Taxonomy" id="455432"/>
    <lineage>
        <taxon>Bacteria</taxon>
        <taxon>Bacillati</taxon>
        <taxon>Actinomycetota</taxon>
        <taxon>Actinomycetes</taxon>
        <taxon>Mycobacteriales</taxon>
        <taxon>Nocardiaceae</taxon>
        <taxon>Nocardia</taxon>
    </lineage>
</organism>
<sequence>MTTATVARPFGGFAESTWGSSEFTGTVRLLRLYLRRDRIVMPLWVLLLSVPLGSVYIKSIEKVYATPADLANFRHTMMSSPAQIAMYGPMYNTTLGAAGVWKAGMFHAVIAIATILVVIRHTRAEEETGREELLASTRLGRLANLTAALLVACGGAVLTGLIGAASITAAGVPGTGALAFGLAEAGSGLVFAGVAAVAAQLSANARTCRGIAFVVLAVAYTLRAIGDVRAKDGPADVLTWLSPQGWSLQVRPYAGDHWWVLLLHVAATVVLVGVAFALLRRRDLGAGLVAERPGAPTAGPALGGPFGLAWRLQRGALVAWTVGLALYGLVIGSIVSGAGDELGSGKAVRDIINRLGGAAALEDSLISTAWIMLGLAAAAYAVSATLRLHAEEESDRAEAVLTGSVGRIRWAASHLVYAVLGPVLVLAVSGLLGGLMYGVAAHDIGDRLPKVLGAALIQLPAVWLFTGVAVLLFGLLPRWATVAWGVFAGGVALFLLGAISGMPQWVLDIDPYNHLPKVPAEPFRLAPVLIMVVIGVVLTAAGLVAFRRRDLR</sequence>
<evidence type="ECO:0000313" key="3">
    <source>
        <dbReference type="Proteomes" id="UP000221961"/>
    </source>
</evidence>
<feature type="transmembrane region" description="Helical" evidence="1">
    <location>
        <begin position="451"/>
        <end position="475"/>
    </location>
</feature>
<dbReference type="GeneID" id="88362163"/>
<dbReference type="EMBL" id="CP023778">
    <property type="protein sequence ID" value="ATL70347.1"/>
    <property type="molecule type" value="Genomic_DNA"/>
</dbReference>
<reference evidence="2 3" key="1">
    <citation type="submission" date="2017-10" db="EMBL/GenBank/DDBJ databases">
        <title>Comparative genomics between pathogenic Norcardia.</title>
        <authorList>
            <person name="Zeng L."/>
        </authorList>
    </citation>
    <scope>NUCLEOTIDE SEQUENCE [LARGE SCALE GENOMIC DNA]</scope>
    <source>
        <strain evidence="2 3">NC_YFY_NT001</strain>
    </source>
</reference>
<dbReference type="KEGG" id="ntp:CRH09_33375"/>
<feature type="transmembrane region" description="Helical" evidence="1">
    <location>
        <begin position="525"/>
        <end position="546"/>
    </location>
</feature>
<feature type="transmembrane region" description="Helical" evidence="1">
    <location>
        <begin position="258"/>
        <end position="279"/>
    </location>
</feature>
<feature type="transmembrane region" description="Helical" evidence="1">
    <location>
        <begin position="365"/>
        <end position="386"/>
    </location>
</feature>
<evidence type="ECO:0000256" key="1">
    <source>
        <dbReference type="SAM" id="Phobius"/>
    </source>
</evidence>
<dbReference type="Proteomes" id="UP000221961">
    <property type="component" value="Chromosome"/>
</dbReference>
<keyword evidence="1" id="KW-0812">Transmembrane</keyword>